<dbReference type="Ensembl" id="ENSLACT00000010356.1">
    <property type="protein sequence ID" value="ENSLACP00000010278.1"/>
    <property type="gene ID" value="ENSLACG00000009054.1"/>
</dbReference>
<keyword evidence="1" id="KW-1133">Transmembrane helix</keyword>
<proteinExistence type="predicted"/>
<keyword evidence="1" id="KW-0812">Transmembrane</keyword>
<dbReference type="eggNOG" id="KOG2100">
    <property type="taxonomic scope" value="Eukaryota"/>
</dbReference>
<feature type="transmembrane region" description="Helical" evidence="1">
    <location>
        <begin position="16"/>
        <end position="40"/>
    </location>
</feature>
<evidence type="ECO:0000256" key="1">
    <source>
        <dbReference type="SAM" id="Phobius"/>
    </source>
</evidence>
<dbReference type="OMA" id="PEAMWIS"/>
<dbReference type="STRING" id="7897.ENSLACP00000010278"/>
<reference evidence="2" key="2">
    <citation type="submission" date="2025-08" db="UniProtKB">
        <authorList>
            <consortium name="Ensembl"/>
        </authorList>
    </citation>
    <scope>IDENTIFICATION</scope>
</reference>
<dbReference type="EMBL" id="AFYH01203409">
    <property type="status" value="NOT_ANNOTATED_CDS"/>
    <property type="molecule type" value="Genomic_DNA"/>
</dbReference>
<evidence type="ECO:0000313" key="2">
    <source>
        <dbReference type="Ensembl" id="ENSLACP00000010278.1"/>
    </source>
</evidence>
<accession>H3AKV7</accession>
<dbReference type="GeneTree" id="ENSGT00940000156280"/>
<dbReference type="HOGENOM" id="CLU_179705_0_0_1"/>
<evidence type="ECO:0000313" key="3">
    <source>
        <dbReference type="Proteomes" id="UP000008672"/>
    </source>
</evidence>
<protein>
    <recommendedName>
        <fullName evidence="4">Dipeptidyl peptidase like 6</fullName>
    </recommendedName>
</protein>
<keyword evidence="1" id="KW-0472">Membrane</keyword>
<dbReference type="Bgee" id="ENSLACG00000009054">
    <property type="expression patterns" value="Expressed in chordate pharynx"/>
</dbReference>
<reference evidence="3" key="1">
    <citation type="submission" date="2011-08" db="EMBL/GenBank/DDBJ databases">
        <title>The draft genome of Latimeria chalumnae.</title>
        <authorList>
            <person name="Di Palma F."/>
            <person name="Alfoldi J."/>
            <person name="Johnson J."/>
            <person name="Berlin A."/>
            <person name="Gnerre S."/>
            <person name="Jaffe D."/>
            <person name="MacCallum I."/>
            <person name="Young S."/>
            <person name="Walker B.J."/>
            <person name="Lander E."/>
            <person name="Lindblad-Toh K."/>
        </authorList>
    </citation>
    <scope>NUCLEOTIDE SEQUENCE [LARGE SCALE GENOMIC DNA]</scope>
    <source>
        <strain evidence="3">Wild caught</strain>
    </source>
</reference>
<organism evidence="2 3">
    <name type="scientific">Latimeria chalumnae</name>
    <name type="common">Coelacanth</name>
    <dbReference type="NCBI Taxonomy" id="7897"/>
    <lineage>
        <taxon>Eukaryota</taxon>
        <taxon>Metazoa</taxon>
        <taxon>Chordata</taxon>
        <taxon>Craniata</taxon>
        <taxon>Vertebrata</taxon>
        <taxon>Euteleostomi</taxon>
        <taxon>Coelacanthiformes</taxon>
        <taxon>Coelacanthidae</taxon>
        <taxon>Latimeria</taxon>
    </lineage>
</organism>
<dbReference type="Proteomes" id="UP000008672">
    <property type="component" value="Unassembled WGS sequence"/>
</dbReference>
<dbReference type="AlphaFoldDB" id="H3AKV7"/>
<evidence type="ECO:0008006" key="4">
    <source>
        <dbReference type="Google" id="ProtNLM"/>
    </source>
</evidence>
<keyword evidence="3" id="KW-1185">Reference proteome</keyword>
<reference evidence="2" key="3">
    <citation type="submission" date="2025-09" db="UniProtKB">
        <authorList>
            <consortium name="Ensembl"/>
        </authorList>
    </citation>
    <scope>IDENTIFICATION</scope>
</reference>
<name>H3AKV7_LATCH</name>
<sequence length="86" mass="9328">QELVGSNPPQRNWKGIAIALLVILVICSLIVTSVILLTPVEDDSLLLKGKVSLEDLFSGSFKTHDPQAKWISGITDICKNVVKSRG</sequence>
<dbReference type="InParanoid" id="H3AKV7"/>